<dbReference type="Proteomes" id="UP001591681">
    <property type="component" value="Unassembled WGS sequence"/>
</dbReference>
<reference evidence="1 2" key="1">
    <citation type="submission" date="2024-09" db="EMBL/GenBank/DDBJ databases">
        <title>A chromosome-level genome assembly of Gray's grenadier anchovy, Coilia grayii.</title>
        <authorList>
            <person name="Fu Z."/>
        </authorList>
    </citation>
    <scope>NUCLEOTIDE SEQUENCE [LARGE SCALE GENOMIC DNA]</scope>
    <source>
        <strain evidence="1">G4</strain>
        <tissue evidence="1">Muscle</tissue>
    </source>
</reference>
<sequence length="447" mass="52281">MIDHSDIENKLSEDEVTIRSHDVHTYHLQALRENPDISKQTYGVVSDCPFHALEYFGVSSCFSPDLMHDFLEGAIPQGLSQLFFSLHEDKIISLDNIFSEIEAFEFGKNDRGNKPQKINKQSITQGHLPGSASERWCLFRLLPFIIGHHIPEGSMHWELYLLCREIGDIILAPSIKKSVLHYLSIIIGHFLSLFHSLFPGKVTPKLHYLIHYPRLIKQFGPLRLFWCMRFEGKHQYFKRLARNTFNFKNICFTLAKRHQLRQCWELMSVDVLRQDEYTEKQCSRPVRSLSQQLCLGLAQRFGAENIEKDESVLVVNKLCIDNVTYIVNNVFVLDVVEEDIPVFLRIRKILRFRGTWLLFSEMLIPSQYNNHLHAYEVRDDGGQWIITQSGEQKDHHSLDLYVLDDKTAISLHHAVYKRYINIHKQPCWLHDICPGSDWPKRHSIYVN</sequence>
<accession>A0ABD1KSN1</accession>
<evidence type="ECO:0000313" key="1">
    <source>
        <dbReference type="EMBL" id="KAL2102178.1"/>
    </source>
</evidence>
<proteinExistence type="predicted"/>
<evidence type="ECO:0000313" key="2">
    <source>
        <dbReference type="Proteomes" id="UP001591681"/>
    </source>
</evidence>
<name>A0ABD1KSN1_9TELE</name>
<protein>
    <submittedName>
        <fullName evidence="1">Uncharacterized protein</fullName>
    </submittedName>
</protein>
<gene>
    <name evidence="1" type="ORF">ACEWY4_001346</name>
</gene>
<dbReference type="EMBL" id="JBHFQA010000002">
    <property type="protein sequence ID" value="KAL2102178.1"/>
    <property type="molecule type" value="Genomic_DNA"/>
</dbReference>
<comment type="caution">
    <text evidence="1">The sequence shown here is derived from an EMBL/GenBank/DDBJ whole genome shotgun (WGS) entry which is preliminary data.</text>
</comment>
<keyword evidence="2" id="KW-1185">Reference proteome</keyword>
<organism evidence="1 2">
    <name type="scientific">Coilia grayii</name>
    <name type="common">Gray's grenadier anchovy</name>
    <dbReference type="NCBI Taxonomy" id="363190"/>
    <lineage>
        <taxon>Eukaryota</taxon>
        <taxon>Metazoa</taxon>
        <taxon>Chordata</taxon>
        <taxon>Craniata</taxon>
        <taxon>Vertebrata</taxon>
        <taxon>Euteleostomi</taxon>
        <taxon>Actinopterygii</taxon>
        <taxon>Neopterygii</taxon>
        <taxon>Teleostei</taxon>
        <taxon>Clupei</taxon>
        <taxon>Clupeiformes</taxon>
        <taxon>Clupeoidei</taxon>
        <taxon>Engraulidae</taxon>
        <taxon>Coilinae</taxon>
        <taxon>Coilia</taxon>
    </lineage>
</organism>
<dbReference type="AlphaFoldDB" id="A0ABD1KSN1"/>
<dbReference type="PANTHER" id="PTHR31912">
    <property type="entry name" value="IP13529P"/>
    <property type="match status" value="1"/>
</dbReference>
<dbReference type="PANTHER" id="PTHR31912:SF34">
    <property type="entry name" value="NOTOCHORD-RELATED PROTEIN"/>
    <property type="match status" value="1"/>
</dbReference>